<dbReference type="AlphaFoldDB" id="X0VMP1"/>
<comment type="caution">
    <text evidence="2">The sequence shown here is derived from an EMBL/GenBank/DDBJ whole genome shotgun (WGS) entry which is preliminary data.</text>
</comment>
<dbReference type="EMBL" id="BARS01022448">
    <property type="protein sequence ID" value="GAG13748.1"/>
    <property type="molecule type" value="Genomic_DNA"/>
</dbReference>
<name>X0VMP1_9ZZZZ</name>
<organism evidence="2">
    <name type="scientific">marine sediment metagenome</name>
    <dbReference type="NCBI Taxonomy" id="412755"/>
    <lineage>
        <taxon>unclassified sequences</taxon>
        <taxon>metagenomes</taxon>
        <taxon>ecological metagenomes</taxon>
    </lineage>
</organism>
<keyword evidence="1" id="KW-0812">Transmembrane</keyword>
<keyword evidence="1" id="KW-0472">Membrane</keyword>
<feature type="non-terminal residue" evidence="2">
    <location>
        <position position="1"/>
    </location>
</feature>
<evidence type="ECO:0000313" key="2">
    <source>
        <dbReference type="EMBL" id="GAG13748.1"/>
    </source>
</evidence>
<evidence type="ECO:0000256" key="1">
    <source>
        <dbReference type="SAM" id="Phobius"/>
    </source>
</evidence>
<protein>
    <recommendedName>
        <fullName evidence="3">Major facilitator superfamily (MFS) profile domain-containing protein</fullName>
    </recommendedName>
</protein>
<accession>X0VMP1</accession>
<proteinExistence type="predicted"/>
<sequence length="78" mass="8374">PTIAGEGARELTTLGLLSRIGVDTTAAWLVGHLGFWAAEFVPAVIGGLILALRPAQYRPEIQRSESTLEDREEATEAL</sequence>
<keyword evidence="1" id="KW-1133">Transmembrane helix</keyword>
<reference evidence="2" key="1">
    <citation type="journal article" date="2014" name="Front. Microbiol.">
        <title>High frequency of phylogenetically diverse reductive dehalogenase-homologous genes in deep subseafloor sedimentary metagenomes.</title>
        <authorList>
            <person name="Kawai M."/>
            <person name="Futagami T."/>
            <person name="Toyoda A."/>
            <person name="Takaki Y."/>
            <person name="Nishi S."/>
            <person name="Hori S."/>
            <person name="Arai W."/>
            <person name="Tsubouchi T."/>
            <person name="Morono Y."/>
            <person name="Uchiyama I."/>
            <person name="Ito T."/>
            <person name="Fujiyama A."/>
            <person name="Inagaki F."/>
            <person name="Takami H."/>
        </authorList>
    </citation>
    <scope>NUCLEOTIDE SEQUENCE</scope>
    <source>
        <strain evidence="2">Expedition CK06-06</strain>
    </source>
</reference>
<evidence type="ECO:0008006" key="3">
    <source>
        <dbReference type="Google" id="ProtNLM"/>
    </source>
</evidence>
<gene>
    <name evidence="2" type="ORF">S01H1_35894</name>
</gene>
<feature type="transmembrane region" description="Helical" evidence="1">
    <location>
        <begin position="33"/>
        <end position="52"/>
    </location>
</feature>